<accession>A0AAN4Y985</accession>
<organism evidence="1 2">
    <name type="scientific">Aspergillus oryzae</name>
    <name type="common">Yellow koji mold</name>
    <dbReference type="NCBI Taxonomy" id="5062"/>
    <lineage>
        <taxon>Eukaryota</taxon>
        <taxon>Fungi</taxon>
        <taxon>Dikarya</taxon>
        <taxon>Ascomycota</taxon>
        <taxon>Pezizomycotina</taxon>
        <taxon>Eurotiomycetes</taxon>
        <taxon>Eurotiomycetidae</taxon>
        <taxon>Eurotiales</taxon>
        <taxon>Aspergillaceae</taxon>
        <taxon>Aspergillus</taxon>
        <taxon>Aspergillus subgen. Circumdati</taxon>
    </lineage>
</organism>
<dbReference type="AlphaFoldDB" id="A0AAN4Y985"/>
<gene>
    <name evidence="1" type="ORF">Aory04_000170200</name>
</gene>
<proteinExistence type="predicted"/>
<protein>
    <submittedName>
        <fullName evidence="1">Unnamed protein product</fullName>
    </submittedName>
</protein>
<evidence type="ECO:0000313" key="2">
    <source>
        <dbReference type="Proteomes" id="UP001165205"/>
    </source>
</evidence>
<dbReference type="Proteomes" id="UP001165205">
    <property type="component" value="Unassembled WGS sequence"/>
</dbReference>
<dbReference type="EMBL" id="BSYA01000011">
    <property type="protein sequence ID" value="GMG24460.1"/>
    <property type="molecule type" value="Genomic_DNA"/>
</dbReference>
<reference evidence="1" key="1">
    <citation type="submission" date="2023-04" db="EMBL/GenBank/DDBJ databases">
        <title>Aspergillus oryzae NBRC 4228.</title>
        <authorList>
            <person name="Ichikawa N."/>
            <person name="Sato H."/>
            <person name="Tonouchi N."/>
        </authorList>
    </citation>
    <scope>NUCLEOTIDE SEQUENCE</scope>
    <source>
        <strain evidence="1">NBRC 4228</strain>
    </source>
</reference>
<name>A0AAN4Y985_ASPOZ</name>
<evidence type="ECO:0000313" key="1">
    <source>
        <dbReference type="EMBL" id="GMG24460.1"/>
    </source>
</evidence>
<sequence length="179" mass="19139">MVGLTLERRAPELLPRASISLTTFMDSASATSPKTTCLPSSQEVTTVVMKNWEPLLYGELVTTKANGHELKTTYVLGPALAMERRPGLLCLNLKFSSGNFSPAYTYVATGEVTSLEHKTGDDTVEAGALVTKAVFPGAKLTEVLRGLGDVILVEVEVDAANLLYTQQSSSVSVENEMGL</sequence>
<comment type="caution">
    <text evidence="1">The sequence shown here is derived from an EMBL/GenBank/DDBJ whole genome shotgun (WGS) entry which is preliminary data.</text>
</comment>